<dbReference type="GO" id="GO:0016567">
    <property type="term" value="P:protein ubiquitination"/>
    <property type="evidence" value="ECO:0007669"/>
    <property type="project" value="TreeGrafter"/>
</dbReference>
<dbReference type="InterPro" id="IPR037275">
    <property type="entry name" value="Znf_CTCHY_sf"/>
</dbReference>
<feature type="domain" description="CTCHY-type" evidence="8">
    <location>
        <begin position="322"/>
        <end position="388"/>
    </location>
</feature>
<feature type="region of interest" description="Disordered" evidence="5">
    <location>
        <begin position="1"/>
        <end position="28"/>
    </location>
</feature>
<gene>
    <name evidence="9" type="ORF">BRENAR_LOCUS1640</name>
</gene>
<dbReference type="Pfam" id="PF05495">
    <property type="entry name" value="zf-CHY"/>
    <property type="match status" value="1"/>
</dbReference>
<keyword evidence="2 4" id="KW-0863">Zinc-finger</keyword>
<dbReference type="PROSITE" id="PS51266">
    <property type="entry name" value="ZF_CHY"/>
    <property type="match status" value="1"/>
</dbReference>
<dbReference type="GO" id="GO:0005634">
    <property type="term" value="C:nucleus"/>
    <property type="evidence" value="ECO:0007669"/>
    <property type="project" value="TreeGrafter"/>
</dbReference>
<dbReference type="SUPFAM" id="SSF57850">
    <property type="entry name" value="RING/U-box"/>
    <property type="match status" value="1"/>
</dbReference>
<dbReference type="Pfam" id="PF13639">
    <property type="entry name" value="zf-RING_2"/>
    <property type="match status" value="1"/>
</dbReference>
<protein>
    <submittedName>
        <fullName evidence="9">DEKNAAC101856</fullName>
    </submittedName>
</protein>
<dbReference type="Pfam" id="PF14599">
    <property type="entry name" value="zinc_ribbon_6"/>
    <property type="match status" value="1"/>
</dbReference>
<evidence type="ECO:0000256" key="1">
    <source>
        <dbReference type="ARBA" id="ARBA00022723"/>
    </source>
</evidence>
<dbReference type="Proteomes" id="UP000290900">
    <property type="component" value="Unassembled WGS sequence"/>
</dbReference>
<dbReference type="GO" id="GO:0061630">
    <property type="term" value="F:ubiquitin protein ligase activity"/>
    <property type="evidence" value="ECO:0007669"/>
    <property type="project" value="TreeGrafter"/>
</dbReference>
<dbReference type="InterPro" id="IPR001841">
    <property type="entry name" value="Znf_RING"/>
</dbReference>
<evidence type="ECO:0000256" key="3">
    <source>
        <dbReference type="ARBA" id="ARBA00022833"/>
    </source>
</evidence>
<evidence type="ECO:0000259" key="7">
    <source>
        <dbReference type="PROSITE" id="PS51266"/>
    </source>
</evidence>
<dbReference type="SUPFAM" id="SSF161219">
    <property type="entry name" value="CHY zinc finger-like"/>
    <property type="match status" value="1"/>
</dbReference>
<evidence type="ECO:0000256" key="4">
    <source>
        <dbReference type="PROSITE-ProRule" id="PRU00601"/>
    </source>
</evidence>
<dbReference type="STRING" id="13370.A0A448YIX8"/>
<feature type="region of interest" description="Disordered" evidence="5">
    <location>
        <begin position="200"/>
        <end position="238"/>
    </location>
</feature>
<accession>A0A448YIX8</accession>
<dbReference type="AlphaFoldDB" id="A0A448YIX8"/>
<dbReference type="SUPFAM" id="SSF161245">
    <property type="entry name" value="Zinc hairpin stack"/>
    <property type="match status" value="1"/>
</dbReference>
<reference evidence="9 10" key="1">
    <citation type="submission" date="2018-12" db="EMBL/GenBank/DDBJ databases">
        <authorList>
            <person name="Tiukova I."/>
            <person name="Dainat J."/>
        </authorList>
    </citation>
    <scope>NUCLEOTIDE SEQUENCE [LARGE SCALE GENOMIC DNA]</scope>
</reference>
<evidence type="ECO:0000259" key="6">
    <source>
        <dbReference type="PROSITE" id="PS50089"/>
    </source>
</evidence>
<dbReference type="InterPro" id="IPR017921">
    <property type="entry name" value="Znf_CTCHY"/>
</dbReference>
<evidence type="ECO:0000256" key="5">
    <source>
        <dbReference type="SAM" id="MobiDB-lite"/>
    </source>
</evidence>
<dbReference type="Gene3D" id="2.20.28.10">
    <property type="match status" value="1"/>
</dbReference>
<sequence>MELPRASIAPGVLDRTTDSEESEDSDDEFTATLDQVGRLVLPRFSVWPHASSLKYDPRNITKRLSAAASYYLPERPNFEEMIANKTDDLKSLCMNLSESFAEVVNSAVEYPIEDIVGEDVSTAPTNDPTGVEQIKQPEGAKISLIEDRLANYDHLTYLTFEQFSNEQFLRRRIKEILGLDLSPWDQRFLIQKLMSRTYQEKQKFQNDGGEEDDESNGEDELDSLDGYSDSDGDSDDEVILNEKDTEPTYFNVEQGIFGCKHYQSNCKIECAVCKRWYPCRFCHDQEVKSHRLPRKLTRHVLCMFCNTPQYPQQFCVKCNRELARYYCNKCKLYDNDPMKHIYHCDRCGICRLGLGLNQDYFHCDNCNACISIELRDHHICIENSTHSNCPICDEYMFDSNKTVVFMSCGHPIHQSCYDEFTKHSYKCPLCSKTVANMEAEFRVLDREIQQTVMPDELSDWEALIKCIDCGGRSKVPYHYLGLRCAHCKSYNTMQLKILKDGAEVREETSLGEQSFIKNSLDQNFAFEKRQEETVAKDVEDSYVQNFVRVVNSFEKYPSIGEAFKDWMRTSMPDELTNELTERAEVRE</sequence>
<dbReference type="Gene3D" id="3.30.40.10">
    <property type="entry name" value="Zinc/RING finger domain, C3HC4 (zinc finger)"/>
    <property type="match status" value="1"/>
</dbReference>
<name>A0A448YIX8_BRENA</name>
<dbReference type="InterPro" id="IPR013083">
    <property type="entry name" value="Znf_RING/FYVE/PHD"/>
</dbReference>
<dbReference type="CDD" id="cd16464">
    <property type="entry name" value="RING-H2_Pirh2-like"/>
    <property type="match status" value="1"/>
</dbReference>
<feature type="domain" description="RING-type" evidence="6">
    <location>
        <begin position="389"/>
        <end position="431"/>
    </location>
</feature>
<dbReference type="SMART" id="SM00184">
    <property type="entry name" value="RING"/>
    <property type="match status" value="1"/>
</dbReference>
<evidence type="ECO:0000313" key="9">
    <source>
        <dbReference type="EMBL" id="VEU20905.1"/>
    </source>
</evidence>
<dbReference type="PROSITE" id="PS51270">
    <property type="entry name" value="ZF_CTCHY"/>
    <property type="match status" value="1"/>
</dbReference>
<dbReference type="PANTHER" id="PTHR21319:SF0">
    <property type="entry name" value="AND RING FINGER DOMAIN PROTEIN, PUTATIVE (AFU_ORTHOLOGUE AFUA_1G08900)-RELATED"/>
    <property type="match status" value="1"/>
</dbReference>
<dbReference type="OrthoDB" id="411372at2759"/>
<dbReference type="InterPro" id="IPR037274">
    <property type="entry name" value="Znf_CHY_sf"/>
</dbReference>
<evidence type="ECO:0000313" key="10">
    <source>
        <dbReference type="Proteomes" id="UP000290900"/>
    </source>
</evidence>
<evidence type="ECO:0000259" key="8">
    <source>
        <dbReference type="PROSITE" id="PS51270"/>
    </source>
</evidence>
<dbReference type="EMBL" id="CAACVR010000008">
    <property type="protein sequence ID" value="VEU20905.1"/>
    <property type="molecule type" value="Genomic_DNA"/>
</dbReference>
<evidence type="ECO:0000256" key="2">
    <source>
        <dbReference type="ARBA" id="ARBA00022771"/>
    </source>
</evidence>
<feature type="compositionally biased region" description="Acidic residues" evidence="5">
    <location>
        <begin position="19"/>
        <end position="28"/>
    </location>
</feature>
<keyword evidence="10" id="KW-1185">Reference proteome</keyword>
<keyword evidence="3" id="KW-0862">Zinc</keyword>
<dbReference type="PROSITE" id="PS50089">
    <property type="entry name" value="ZF_RING_2"/>
    <property type="match status" value="1"/>
</dbReference>
<dbReference type="InParanoid" id="A0A448YIX8"/>
<dbReference type="GO" id="GO:0008270">
    <property type="term" value="F:zinc ion binding"/>
    <property type="evidence" value="ECO:0007669"/>
    <property type="project" value="UniProtKB-KW"/>
</dbReference>
<organism evidence="9 10">
    <name type="scientific">Brettanomyces naardenensis</name>
    <name type="common">Yeast</name>
    <dbReference type="NCBI Taxonomy" id="13370"/>
    <lineage>
        <taxon>Eukaryota</taxon>
        <taxon>Fungi</taxon>
        <taxon>Dikarya</taxon>
        <taxon>Ascomycota</taxon>
        <taxon>Saccharomycotina</taxon>
        <taxon>Pichiomycetes</taxon>
        <taxon>Pichiales</taxon>
        <taxon>Pichiaceae</taxon>
        <taxon>Brettanomyces</taxon>
    </lineage>
</organism>
<feature type="domain" description="CHY-type" evidence="7">
    <location>
        <begin position="252"/>
        <end position="320"/>
    </location>
</feature>
<keyword evidence="1" id="KW-0479">Metal-binding</keyword>
<feature type="compositionally biased region" description="Acidic residues" evidence="5">
    <location>
        <begin position="208"/>
        <end position="238"/>
    </location>
</feature>
<proteinExistence type="predicted"/>
<dbReference type="GO" id="GO:0006511">
    <property type="term" value="P:ubiquitin-dependent protein catabolic process"/>
    <property type="evidence" value="ECO:0007669"/>
    <property type="project" value="TreeGrafter"/>
</dbReference>
<dbReference type="InterPro" id="IPR008913">
    <property type="entry name" value="Znf_CHY"/>
</dbReference>
<dbReference type="PANTHER" id="PTHR21319">
    <property type="entry name" value="RING FINGER AND CHY ZINC FINGER DOMAIN-CONTAINING PROTEIN 1"/>
    <property type="match status" value="1"/>
</dbReference>
<dbReference type="InterPro" id="IPR039512">
    <property type="entry name" value="RCHY1_zinc-ribbon"/>
</dbReference>